<evidence type="ECO:0000313" key="4">
    <source>
        <dbReference type="EMBL" id="KAF2109453.1"/>
    </source>
</evidence>
<dbReference type="InterPro" id="IPR051637">
    <property type="entry name" value="Ank_repeat_dom-contain_49"/>
</dbReference>
<keyword evidence="5" id="KW-1185">Reference proteome</keyword>
<dbReference type="OrthoDB" id="3799462at2759"/>
<dbReference type="InterPro" id="IPR002110">
    <property type="entry name" value="Ankyrin_rpt"/>
</dbReference>
<dbReference type="Pfam" id="PF13857">
    <property type="entry name" value="Ank_5"/>
    <property type="match status" value="1"/>
</dbReference>
<name>A0A6A5YR53_9PLEO</name>
<organism evidence="4 5">
    <name type="scientific">Lophiotrema nucula</name>
    <dbReference type="NCBI Taxonomy" id="690887"/>
    <lineage>
        <taxon>Eukaryota</taxon>
        <taxon>Fungi</taxon>
        <taxon>Dikarya</taxon>
        <taxon>Ascomycota</taxon>
        <taxon>Pezizomycotina</taxon>
        <taxon>Dothideomycetes</taxon>
        <taxon>Pleosporomycetidae</taxon>
        <taxon>Pleosporales</taxon>
        <taxon>Lophiotremataceae</taxon>
        <taxon>Lophiotrema</taxon>
    </lineage>
</organism>
<dbReference type="Gene3D" id="1.25.40.20">
    <property type="entry name" value="Ankyrin repeat-containing domain"/>
    <property type="match status" value="1"/>
</dbReference>
<evidence type="ECO:0000313" key="5">
    <source>
        <dbReference type="Proteomes" id="UP000799770"/>
    </source>
</evidence>
<dbReference type="PROSITE" id="PS50297">
    <property type="entry name" value="ANK_REP_REGION"/>
    <property type="match status" value="1"/>
</dbReference>
<proteinExistence type="predicted"/>
<dbReference type="Proteomes" id="UP000799770">
    <property type="component" value="Unassembled WGS sequence"/>
</dbReference>
<accession>A0A6A5YR53</accession>
<keyword evidence="1" id="KW-0677">Repeat</keyword>
<dbReference type="InterPro" id="IPR036770">
    <property type="entry name" value="Ankyrin_rpt-contain_sf"/>
</dbReference>
<reference evidence="4" key="1">
    <citation type="journal article" date="2020" name="Stud. Mycol.">
        <title>101 Dothideomycetes genomes: a test case for predicting lifestyles and emergence of pathogens.</title>
        <authorList>
            <person name="Haridas S."/>
            <person name="Albert R."/>
            <person name="Binder M."/>
            <person name="Bloem J."/>
            <person name="Labutti K."/>
            <person name="Salamov A."/>
            <person name="Andreopoulos B."/>
            <person name="Baker S."/>
            <person name="Barry K."/>
            <person name="Bills G."/>
            <person name="Bluhm B."/>
            <person name="Cannon C."/>
            <person name="Castanera R."/>
            <person name="Culley D."/>
            <person name="Daum C."/>
            <person name="Ezra D."/>
            <person name="Gonzalez J."/>
            <person name="Henrissat B."/>
            <person name="Kuo A."/>
            <person name="Liang C."/>
            <person name="Lipzen A."/>
            <person name="Lutzoni F."/>
            <person name="Magnuson J."/>
            <person name="Mondo S."/>
            <person name="Nolan M."/>
            <person name="Ohm R."/>
            <person name="Pangilinan J."/>
            <person name="Park H.-J."/>
            <person name="Ramirez L."/>
            <person name="Alfaro M."/>
            <person name="Sun H."/>
            <person name="Tritt A."/>
            <person name="Yoshinaga Y."/>
            <person name="Zwiers L.-H."/>
            <person name="Turgeon B."/>
            <person name="Goodwin S."/>
            <person name="Spatafora J."/>
            <person name="Crous P."/>
            <person name="Grigoriev I."/>
        </authorList>
    </citation>
    <scope>NUCLEOTIDE SEQUENCE</scope>
    <source>
        <strain evidence="4">CBS 627.86</strain>
    </source>
</reference>
<sequence>MDTDSQINLLPPATPPDSFTENPLFAAARTEASAQQIIDLIHASPSINALNSDGQTFLFTLSPSSFQNLDHFLTLIKALDKHDFNFGHLDHDGRSFLSVLATKPGFEISCIQLAFRAVTCHCENRPQNGTACIHSIKRRRDAAGKFLVDYLVTHLQHKDPRKVLNAYEWSQSHSKMATVTADQSPMEAFNLCFPEKAFPNSRMRVQLHEEDDQGRTKVGAKIIVTGEFEANGERNVKVELGHYDIHGETPVMGYFKTALEKKVEEDVVAGKVEGLVKLGANVDARSRHGRTLLHFAAKHAWPVVIQKLLELGVQAERRDEDGLTALDYLERDDGISLAKLLVERRRRKCVELLKKCPTKGEGSAVLTRTLGSNETQADLVSLQSGDTSIMNVKGQAGYDHID</sequence>
<evidence type="ECO:0000256" key="2">
    <source>
        <dbReference type="ARBA" id="ARBA00023043"/>
    </source>
</evidence>
<gene>
    <name evidence="4" type="ORF">BDV96DRAFT_585626</name>
</gene>
<dbReference type="PROSITE" id="PS50088">
    <property type="entry name" value="ANK_REPEAT"/>
    <property type="match status" value="1"/>
</dbReference>
<dbReference type="PANTHER" id="PTHR24180:SF45">
    <property type="entry name" value="POLY [ADP-RIBOSE] POLYMERASE TANKYRASE"/>
    <property type="match status" value="1"/>
</dbReference>
<dbReference type="EMBL" id="ML977342">
    <property type="protein sequence ID" value="KAF2109453.1"/>
    <property type="molecule type" value="Genomic_DNA"/>
</dbReference>
<dbReference type="PANTHER" id="PTHR24180">
    <property type="entry name" value="CYCLIN-DEPENDENT KINASE INHIBITOR 2C-RELATED"/>
    <property type="match status" value="1"/>
</dbReference>
<evidence type="ECO:0000256" key="1">
    <source>
        <dbReference type="ARBA" id="ARBA00022737"/>
    </source>
</evidence>
<dbReference type="SUPFAM" id="SSF48403">
    <property type="entry name" value="Ankyrin repeat"/>
    <property type="match status" value="1"/>
</dbReference>
<feature type="repeat" description="ANK" evidence="3">
    <location>
        <begin position="288"/>
        <end position="320"/>
    </location>
</feature>
<dbReference type="AlphaFoldDB" id="A0A6A5YR53"/>
<evidence type="ECO:0000256" key="3">
    <source>
        <dbReference type="PROSITE-ProRule" id="PRU00023"/>
    </source>
</evidence>
<protein>
    <submittedName>
        <fullName evidence="4">Ankyrin repeat-containing domain protein</fullName>
    </submittedName>
</protein>
<keyword evidence="2 3" id="KW-0040">ANK repeat</keyword>